<evidence type="ECO:0000313" key="11">
    <source>
        <dbReference type="Proteomes" id="UP000033423"/>
    </source>
</evidence>
<name>A0A0F3GHC2_9BACT</name>
<evidence type="ECO:0000259" key="9">
    <source>
        <dbReference type="PROSITE" id="PS50109"/>
    </source>
</evidence>
<protein>
    <recommendedName>
        <fullName evidence="2">histidine kinase</fullName>
        <ecNumber evidence="2">2.7.13.3</ecNumber>
    </recommendedName>
</protein>
<keyword evidence="6 10" id="KW-0418">Kinase</keyword>
<reference evidence="10 11" key="1">
    <citation type="submission" date="2015-02" db="EMBL/GenBank/DDBJ databases">
        <title>Single-cell genomics of uncultivated deep-branching MTB reveals a conserved set of magnetosome genes.</title>
        <authorList>
            <person name="Kolinko S."/>
            <person name="Richter M."/>
            <person name="Glockner F.O."/>
            <person name="Brachmann A."/>
            <person name="Schuler D."/>
        </authorList>
    </citation>
    <scope>NUCLEOTIDE SEQUENCE [LARGE SCALE GENOMIC DNA]</scope>
    <source>
        <strain evidence="10">TM-1</strain>
    </source>
</reference>
<dbReference type="InterPro" id="IPR003594">
    <property type="entry name" value="HATPase_dom"/>
</dbReference>
<accession>A0A0F3GHC2</accession>
<comment type="catalytic activity">
    <reaction evidence="1">
        <text>ATP + protein L-histidine = ADP + protein N-phospho-L-histidine.</text>
        <dbReference type="EC" id="2.7.13.3"/>
    </reaction>
</comment>
<sequence>FLLLRAIQGPFIAVNAYRHNTKAVILVVDNASGISEEIIDKVFDPYFTTKEQGKGTGIGLYMSKMIIEGHMGGLLTVRNVDNGAEFCILLNAC</sequence>
<evidence type="ECO:0000256" key="3">
    <source>
        <dbReference type="ARBA" id="ARBA00022553"/>
    </source>
</evidence>
<keyword evidence="3" id="KW-0597">Phosphoprotein</keyword>
<dbReference type="SUPFAM" id="SSF55874">
    <property type="entry name" value="ATPase domain of HSP90 chaperone/DNA topoisomerase II/histidine kinase"/>
    <property type="match status" value="1"/>
</dbReference>
<keyword evidence="5" id="KW-0547">Nucleotide-binding</keyword>
<dbReference type="Gene3D" id="3.30.565.10">
    <property type="entry name" value="Histidine kinase-like ATPase, C-terminal domain"/>
    <property type="match status" value="1"/>
</dbReference>
<evidence type="ECO:0000256" key="2">
    <source>
        <dbReference type="ARBA" id="ARBA00012438"/>
    </source>
</evidence>
<dbReference type="InterPro" id="IPR004358">
    <property type="entry name" value="Sig_transdc_His_kin-like_C"/>
</dbReference>
<dbReference type="EMBL" id="LACI01002746">
    <property type="protein sequence ID" value="KJU81276.1"/>
    <property type="molecule type" value="Genomic_DNA"/>
</dbReference>
<evidence type="ECO:0000256" key="6">
    <source>
        <dbReference type="ARBA" id="ARBA00022777"/>
    </source>
</evidence>
<feature type="non-terminal residue" evidence="10">
    <location>
        <position position="1"/>
    </location>
</feature>
<dbReference type="GO" id="GO:0005524">
    <property type="term" value="F:ATP binding"/>
    <property type="evidence" value="ECO:0007669"/>
    <property type="project" value="UniProtKB-KW"/>
</dbReference>
<dbReference type="GO" id="GO:0004673">
    <property type="term" value="F:protein histidine kinase activity"/>
    <property type="evidence" value="ECO:0007669"/>
    <property type="project" value="UniProtKB-EC"/>
</dbReference>
<evidence type="ECO:0000313" key="10">
    <source>
        <dbReference type="EMBL" id="KJU81276.1"/>
    </source>
</evidence>
<dbReference type="InterPro" id="IPR005467">
    <property type="entry name" value="His_kinase_dom"/>
</dbReference>
<evidence type="ECO:0000256" key="1">
    <source>
        <dbReference type="ARBA" id="ARBA00000085"/>
    </source>
</evidence>
<keyword evidence="8" id="KW-0902">Two-component regulatory system</keyword>
<dbReference type="AlphaFoldDB" id="A0A0F3GHC2"/>
<evidence type="ECO:0000256" key="4">
    <source>
        <dbReference type="ARBA" id="ARBA00022679"/>
    </source>
</evidence>
<keyword evidence="11" id="KW-1185">Reference proteome</keyword>
<keyword evidence="7" id="KW-0067">ATP-binding</keyword>
<proteinExistence type="predicted"/>
<dbReference type="Pfam" id="PF02518">
    <property type="entry name" value="HATPase_c"/>
    <property type="match status" value="1"/>
</dbReference>
<dbReference type="PANTHER" id="PTHR43065:SF10">
    <property type="entry name" value="PEROXIDE STRESS-ACTIVATED HISTIDINE KINASE MAK3"/>
    <property type="match status" value="1"/>
</dbReference>
<comment type="caution">
    <text evidence="10">The sequence shown here is derived from an EMBL/GenBank/DDBJ whole genome shotgun (WGS) entry which is preliminary data.</text>
</comment>
<evidence type="ECO:0000256" key="7">
    <source>
        <dbReference type="ARBA" id="ARBA00022840"/>
    </source>
</evidence>
<feature type="domain" description="Histidine kinase" evidence="9">
    <location>
        <begin position="12"/>
        <end position="93"/>
    </location>
</feature>
<keyword evidence="4" id="KW-0808">Transferase</keyword>
<gene>
    <name evidence="10" type="ORF">MBAV_006531</name>
</gene>
<organism evidence="10 11">
    <name type="scientific">Candidatus Magnetobacterium bavaricum</name>
    <dbReference type="NCBI Taxonomy" id="29290"/>
    <lineage>
        <taxon>Bacteria</taxon>
        <taxon>Pseudomonadati</taxon>
        <taxon>Nitrospirota</taxon>
        <taxon>Thermodesulfovibrionia</taxon>
        <taxon>Thermodesulfovibrionales</taxon>
        <taxon>Candidatus Magnetobacteriaceae</taxon>
        <taxon>Candidatus Magnetobacterium</taxon>
    </lineage>
</organism>
<dbReference type="EC" id="2.7.13.3" evidence="2"/>
<dbReference type="PRINTS" id="PR00344">
    <property type="entry name" value="BCTRLSENSOR"/>
</dbReference>
<evidence type="ECO:0000256" key="8">
    <source>
        <dbReference type="ARBA" id="ARBA00023012"/>
    </source>
</evidence>
<dbReference type="Proteomes" id="UP000033423">
    <property type="component" value="Unassembled WGS sequence"/>
</dbReference>
<dbReference type="InterPro" id="IPR036890">
    <property type="entry name" value="HATPase_C_sf"/>
</dbReference>
<dbReference type="PANTHER" id="PTHR43065">
    <property type="entry name" value="SENSOR HISTIDINE KINASE"/>
    <property type="match status" value="1"/>
</dbReference>
<dbReference type="PROSITE" id="PS50109">
    <property type="entry name" value="HIS_KIN"/>
    <property type="match status" value="1"/>
</dbReference>
<dbReference type="GO" id="GO:0000160">
    <property type="term" value="P:phosphorelay signal transduction system"/>
    <property type="evidence" value="ECO:0007669"/>
    <property type="project" value="UniProtKB-KW"/>
</dbReference>
<evidence type="ECO:0000256" key="5">
    <source>
        <dbReference type="ARBA" id="ARBA00022741"/>
    </source>
</evidence>